<accession>A0A367IWB9</accession>
<organism evidence="1 2">
    <name type="scientific">Rhizopus azygosporus</name>
    <name type="common">Rhizopus microsporus var. azygosporus</name>
    <dbReference type="NCBI Taxonomy" id="86630"/>
    <lineage>
        <taxon>Eukaryota</taxon>
        <taxon>Fungi</taxon>
        <taxon>Fungi incertae sedis</taxon>
        <taxon>Mucoromycota</taxon>
        <taxon>Mucoromycotina</taxon>
        <taxon>Mucoromycetes</taxon>
        <taxon>Mucorales</taxon>
        <taxon>Mucorineae</taxon>
        <taxon>Rhizopodaceae</taxon>
        <taxon>Rhizopus</taxon>
    </lineage>
</organism>
<evidence type="ECO:0000313" key="1">
    <source>
        <dbReference type="EMBL" id="RCH81978.1"/>
    </source>
</evidence>
<sequence length="396" mass="44086">DVQTWKGSGGPPLAMRIWTYYFRHSVRLSTLYGRMELTASDFPMVQSTMRSAFHRPIRFIPEQTPLNLCVLGLPSSACLDECVLETLEQYSWSPVSGSSLESDTPDITTINKTSTAGDSYNTQLAVGALVFSSTSVDRTITCHATSPHAGQQQERLPVDIEEQQVDNVSLELISNRQHRSLLTLDARKTIGVSQHHTKSQYDPSPTQLVNYLADQHTVRKLKVSALHTYASVILSTFSTDDQNDIRTSTIYLEFMKALRSQTIQPTKPMAGFLRPSDLERVDLHATSVSSDGMLSLIIITPKEKRRAFEAHKLRIAYSTCITEHPVFPNQQLHRLLRSIQYHNIPIGAERISHYIKQIMVRVEKPAQVPAPKARELAATLAAQAGVSVGNIVAHGS</sequence>
<reference evidence="1 2" key="1">
    <citation type="journal article" date="2018" name="G3 (Bethesda)">
        <title>Phylogenetic and Phylogenomic Definition of Rhizopus Species.</title>
        <authorList>
            <person name="Gryganskyi A.P."/>
            <person name="Golan J."/>
            <person name="Dolatabadi S."/>
            <person name="Mondo S."/>
            <person name="Robb S."/>
            <person name="Idnurm A."/>
            <person name="Muszewska A."/>
            <person name="Steczkiewicz K."/>
            <person name="Masonjones S."/>
            <person name="Liao H.L."/>
            <person name="Gajdeczka M.T."/>
            <person name="Anike F."/>
            <person name="Vuek A."/>
            <person name="Anishchenko I.M."/>
            <person name="Voigt K."/>
            <person name="de Hoog G.S."/>
            <person name="Smith M.E."/>
            <person name="Heitman J."/>
            <person name="Vilgalys R."/>
            <person name="Stajich J.E."/>
        </authorList>
    </citation>
    <scope>NUCLEOTIDE SEQUENCE [LARGE SCALE GENOMIC DNA]</scope>
    <source>
        <strain evidence="1 2">CBS 357.93</strain>
    </source>
</reference>
<proteinExistence type="predicted"/>
<name>A0A367IWB9_RHIAZ</name>
<dbReference type="Proteomes" id="UP000252139">
    <property type="component" value="Unassembled WGS sequence"/>
</dbReference>
<dbReference type="EMBL" id="PJQL01003199">
    <property type="protein sequence ID" value="RCH81978.1"/>
    <property type="molecule type" value="Genomic_DNA"/>
</dbReference>
<gene>
    <name evidence="1" type="ORF">CU097_005239</name>
</gene>
<protein>
    <submittedName>
        <fullName evidence="1">Uncharacterized protein</fullName>
    </submittedName>
</protein>
<keyword evidence="2" id="KW-1185">Reference proteome</keyword>
<dbReference type="STRING" id="86630.A0A367IWB9"/>
<dbReference type="OrthoDB" id="2400069at2759"/>
<feature type="non-terminal residue" evidence="1">
    <location>
        <position position="1"/>
    </location>
</feature>
<evidence type="ECO:0000313" key="2">
    <source>
        <dbReference type="Proteomes" id="UP000252139"/>
    </source>
</evidence>
<dbReference type="AlphaFoldDB" id="A0A367IWB9"/>
<comment type="caution">
    <text evidence="1">The sequence shown here is derived from an EMBL/GenBank/DDBJ whole genome shotgun (WGS) entry which is preliminary data.</text>
</comment>